<dbReference type="Gene3D" id="3.90.1150.10">
    <property type="entry name" value="Aspartate Aminotransferase, domain 1"/>
    <property type="match status" value="1"/>
</dbReference>
<evidence type="ECO:0000256" key="1">
    <source>
        <dbReference type="ARBA" id="ARBA00001933"/>
    </source>
</evidence>
<protein>
    <recommendedName>
        <fullName evidence="2">cysteine-S-conjugate beta-lyase</fullName>
        <ecNumber evidence="2">4.4.1.13</ecNumber>
    </recommendedName>
</protein>
<dbReference type="Gene3D" id="3.40.640.10">
    <property type="entry name" value="Type I PLP-dependent aspartate aminotransferase-like (Major domain)"/>
    <property type="match status" value="1"/>
</dbReference>
<evidence type="ECO:0000256" key="5">
    <source>
        <dbReference type="ARBA" id="ARBA00037974"/>
    </source>
</evidence>
<dbReference type="CDD" id="cd00609">
    <property type="entry name" value="AAT_like"/>
    <property type="match status" value="1"/>
</dbReference>
<accession>A0ABV7ZES3</accession>
<dbReference type="InterPro" id="IPR051798">
    <property type="entry name" value="Class-II_PLP-Dep_Aminotrans"/>
</dbReference>
<gene>
    <name evidence="7" type="ORF">ACFOSB_19985</name>
</gene>
<evidence type="ECO:0000256" key="4">
    <source>
        <dbReference type="ARBA" id="ARBA00023239"/>
    </source>
</evidence>
<dbReference type="SUPFAM" id="SSF53383">
    <property type="entry name" value="PLP-dependent transferases"/>
    <property type="match status" value="1"/>
</dbReference>
<evidence type="ECO:0000256" key="3">
    <source>
        <dbReference type="ARBA" id="ARBA00022898"/>
    </source>
</evidence>
<proteinExistence type="inferred from homology"/>
<feature type="domain" description="Aminotransferase class I/classII large" evidence="6">
    <location>
        <begin position="34"/>
        <end position="388"/>
    </location>
</feature>
<dbReference type="EMBL" id="JBHRZG010000024">
    <property type="protein sequence ID" value="MFC3835147.1"/>
    <property type="molecule type" value="Genomic_DNA"/>
</dbReference>
<dbReference type="GO" id="GO:0047804">
    <property type="term" value="F:cysteine-S-conjugate beta-lyase activity"/>
    <property type="evidence" value="ECO:0007669"/>
    <property type="project" value="UniProtKB-EC"/>
</dbReference>
<evidence type="ECO:0000256" key="2">
    <source>
        <dbReference type="ARBA" id="ARBA00012224"/>
    </source>
</evidence>
<dbReference type="EC" id="4.4.1.13" evidence="2"/>
<reference evidence="8" key="1">
    <citation type="journal article" date="2019" name="Int. J. Syst. Evol. Microbiol.">
        <title>The Global Catalogue of Microorganisms (GCM) 10K type strain sequencing project: providing services to taxonomists for standard genome sequencing and annotation.</title>
        <authorList>
            <consortium name="The Broad Institute Genomics Platform"/>
            <consortium name="The Broad Institute Genome Sequencing Center for Infectious Disease"/>
            <person name="Wu L."/>
            <person name="Ma J."/>
        </authorList>
    </citation>
    <scope>NUCLEOTIDE SEQUENCE [LARGE SCALE GENOMIC DNA]</scope>
    <source>
        <strain evidence="8">CCTCC AB 2017081</strain>
    </source>
</reference>
<dbReference type="InterPro" id="IPR015422">
    <property type="entry name" value="PyrdxlP-dep_Trfase_small"/>
</dbReference>
<dbReference type="InterPro" id="IPR015421">
    <property type="entry name" value="PyrdxlP-dep_Trfase_major"/>
</dbReference>
<dbReference type="Pfam" id="PF00155">
    <property type="entry name" value="Aminotran_1_2"/>
    <property type="match status" value="1"/>
</dbReference>
<dbReference type="PANTHER" id="PTHR43525:SF1">
    <property type="entry name" value="PROTEIN MALY"/>
    <property type="match status" value="1"/>
</dbReference>
<comment type="caution">
    <text evidence="7">The sequence shown here is derived from an EMBL/GenBank/DDBJ whole genome shotgun (WGS) entry which is preliminary data.</text>
</comment>
<dbReference type="Proteomes" id="UP001595803">
    <property type="component" value="Unassembled WGS sequence"/>
</dbReference>
<dbReference type="PANTHER" id="PTHR43525">
    <property type="entry name" value="PROTEIN MALY"/>
    <property type="match status" value="1"/>
</dbReference>
<dbReference type="InterPro" id="IPR015424">
    <property type="entry name" value="PyrdxlP-dep_Trfase"/>
</dbReference>
<sequence>MTSLPPQAADTRDALDVTALRHPDSIKWTLYGPDVIPLWVADMDYPVAPAILEALQERLTRGLGYHQLRGDPDLLTLLRAHLATQGLDGLQDDGIALLPGVVPGLYAAVHALTTPGEPVVTMTPIYHPFHLAITDLGRRVAGVPLREGEDGYEVNWAALDAASRGSRLLMLCHPHNPTGRVWTAGELEKLRDLAIARDLFVVSDELHADLRFTGEAFEAFAADPRVRSRTITLTGPCKAYNTAGLGIGAMVGHNAALVKRVRSAAGGLMGHEGALSVTMWRAALQGAGPWLQDTVAYLQGNRDFLMAYLREHAPWIRAYTPEATYLAWLDLREHPRAGTIQQFLLDEARIAVHDGPVFAPDAHKTQYQGFIRVNFATSRAILTEALERMTAALDKAR</sequence>
<organism evidence="7 8">
    <name type="scientific">Deinococcus rufus</name>
    <dbReference type="NCBI Taxonomy" id="2136097"/>
    <lineage>
        <taxon>Bacteria</taxon>
        <taxon>Thermotogati</taxon>
        <taxon>Deinococcota</taxon>
        <taxon>Deinococci</taxon>
        <taxon>Deinococcales</taxon>
        <taxon>Deinococcaceae</taxon>
        <taxon>Deinococcus</taxon>
    </lineage>
</organism>
<dbReference type="RefSeq" id="WP_322471972.1">
    <property type="nucleotide sequence ID" value="NZ_JBHRZG010000024.1"/>
</dbReference>
<comment type="similarity">
    <text evidence="5">Belongs to the class-II pyridoxal-phosphate-dependent aminotransferase family. MalY/PatB cystathionine beta-lyase subfamily.</text>
</comment>
<dbReference type="InterPro" id="IPR004839">
    <property type="entry name" value="Aminotransferase_I/II_large"/>
</dbReference>
<evidence type="ECO:0000313" key="8">
    <source>
        <dbReference type="Proteomes" id="UP001595803"/>
    </source>
</evidence>
<evidence type="ECO:0000313" key="7">
    <source>
        <dbReference type="EMBL" id="MFC3835147.1"/>
    </source>
</evidence>
<keyword evidence="3" id="KW-0663">Pyridoxal phosphate</keyword>
<keyword evidence="4 7" id="KW-0456">Lyase</keyword>
<name>A0ABV7ZES3_9DEIO</name>
<keyword evidence="8" id="KW-1185">Reference proteome</keyword>
<comment type="cofactor">
    <cofactor evidence="1">
        <name>pyridoxal 5'-phosphate</name>
        <dbReference type="ChEBI" id="CHEBI:597326"/>
    </cofactor>
</comment>
<evidence type="ECO:0000259" key="6">
    <source>
        <dbReference type="Pfam" id="PF00155"/>
    </source>
</evidence>